<dbReference type="AlphaFoldDB" id="A0A1H1YQZ9"/>
<name>A0A1H1YQZ9_9MICO</name>
<reference evidence="3" key="1">
    <citation type="submission" date="2016-10" db="EMBL/GenBank/DDBJ databases">
        <authorList>
            <person name="de Groot N.N."/>
        </authorList>
    </citation>
    <scope>NUCLEOTIDE SEQUENCE [LARGE SCALE GENOMIC DNA]</scope>
    <source>
        <strain evidence="3">CPCC 202695</strain>
    </source>
</reference>
<evidence type="ECO:0000313" key="4">
    <source>
        <dbReference type="Proteomes" id="UP000199482"/>
    </source>
</evidence>
<organism evidence="3 4">
    <name type="scientific">Agromyces flavus</name>
    <dbReference type="NCBI Taxonomy" id="589382"/>
    <lineage>
        <taxon>Bacteria</taxon>
        <taxon>Bacillati</taxon>
        <taxon>Actinomycetota</taxon>
        <taxon>Actinomycetes</taxon>
        <taxon>Micrococcales</taxon>
        <taxon>Microbacteriaceae</taxon>
        <taxon>Agromyces</taxon>
    </lineage>
</organism>
<sequence>MTRMPLHAPFVNRHARAGVSFLAVAVILAATCVSVGLAIPGIASPAWRSVVQAATDALGFAAVWIALPLGAYLLATSGSPSPSRRALAVAIAVALPILAEWSGASESPFLIMLALAAAVGGYTLIGLGVSEQRRERSRSGAVDAPFAVVTPYEAVTGGLVLAHATSFLLWWVGLGLDLAGTLGLGGGDASPLGALLALLGAACLSAAILLQLRVSSPDVALQADAEGEDPLQVTARETAIPVTSTTVTP</sequence>
<evidence type="ECO:0000313" key="3">
    <source>
        <dbReference type="EMBL" id="SDT23925.1"/>
    </source>
</evidence>
<feature type="transmembrane region" description="Helical" evidence="1">
    <location>
        <begin position="150"/>
        <end position="172"/>
    </location>
</feature>
<evidence type="ECO:0000313" key="2">
    <source>
        <dbReference type="EMBL" id="MCP2366781.1"/>
    </source>
</evidence>
<keyword evidence="1" id="KW-1133">Transmembrane helix</keyword>
<dbReference type="STRING" id="589382.SAMN04489721_2856"/>
<gene>
    <name evidence="2" type="ORF">BCL57_000923</name>
    <name evidence="3" type="ORF">SAMN04489721_2856</name>
</gene>
<dbReference type="Proteomes" id="UP000199482">
    <property type="component" value="Chromosome I"/>
</dbReference>
<keyword evidence="1" id="KW-0472">Membrane</keyword>
<reference evidence="4" key="2">
    <citation type="submission" date="2016-10" db="EMBL/GenBank/DDBJ databases">
        <authorList>
            <person name="Varghese N."/>
            <person name="Submissions S."/>
        </authorList>
    </citation>
    <scope>NUCLEOTIDE SEQUENCE [LARGE SCALE GENOMIC DNA]</scope>
    <source>
        <strain evidence="4">CPCC 202695</strain>
    </source>
</reference>
<proteinExistence type="predicted"/>
<dbReference type="EMBL" id="SODL02000001">
    <property type="protein sequence ID" value="MCP2366781.1"/>
    <property type="molecule type" value="Genomic_DNA"/>
</dbReference>
<keyword evidence="5" id="KW-1185">Reference proteome</keyword>
<feature type="transmembrane region" description="Helical" evidence="1">
    <location>
        <begin position="49"/>
        <end position="74"/>
    </location>
</feature>
<feature type="transmembrane region" description="Helical" evidence="1">
    <location>
        <begin position="109"/>
        <end position="129"/>
    </location>
</feature>
<dbReference type="RefSeq" id="WP_133988366.1">
    <property type="nucleotide sequence ID" value="NZ_BMDN01000001.1"/>
</dbReference>
<dbReference type="OrthoDB" id="5006818at2"/>
<dbReference type="Proteomes" id="UP000893823">
    <property type="component" value="Unassembled WGS sequence"/>
</dbReference>
<accession>A0A1H1YQZ9</accession>
<protein>
    <submittedName>
        <fullName evidence="3">Uncharacterized protein</fullName>
    </submittedName>
</protein>
<feature type="transmembrane region" description="Helical" evidence="1">
    <location>
        <begin position="192"/>
        <end position="212"/>
    </location>
</feature>
<dbReference type="EMBL" id="LT629755">
    <property type="protein sequence ID" value="SDT23925.1"/>
    <property type="molecule type" value="Genomic_DNA"/>
</dbReference>
<feature type="transmembrane region" description="Helical" evidence="1">
    <location>
        <begin position="86"/>
        <end position="103"/>
    </location>
</feature>
<evidence type="ECO:0000256" key="1">
    <source>
        <dbReference type="SAM" id="Phobius"/>
    </source>
</evidence>
<keyword evidence="1" id="KW-0812">Transmembrane</keyword>
<evidence type="ECO:0000313" key="5">
    <source>
        <dbReference type="Proteomes" id="UP000893823"/>
    </source>
</evidence>
<feature type="transmembrane region" description="Helical" evidence="1">
    <location>
        <begin position="21"/>
        <end position="43"/>
    </location>
</feature>
<reference evidence="2" key="3">
    <citation type="submission" date="2022-06" db="EMBL/GenBank/DDBJ databases">
        <title>Genomic Encyclopedia of Type Strains, Phase III (KMG-III): the genomes of soil and plant-associated and newly described type strains.</title>
        <authorList>
            <person name="Whitman W."/>
        </authorList>
    </citation>
    <scope>NUCLEOTIDE SEQUENCE</scope>
    <source>
        <strain evidence="2">CPCC 202695</strain>
    </source>
</reference>